<reference evidence="3" key="1">
    <citation type="submission" date="2022-06" db="EMBL/GenBank/DDBJ databases">
        <authorList>
            <consortium name="SYNGENTA / RWTH Aachen University"/>
        </authorList>
    </citation>
    <scope>NUCLEOTIDE SEQUENCE</scope>
</reference>
<keyword evidence="2" id="KW-0732">Signal</keyword>
<evidence type="ECO:0000313" key="3">
    <source>
        <dbReference type="EMBL" id="CAH7675898.1"/>
    </source>
</evidence>
<feature type="compositionally biased region" description="Low complexity" evidence="1">
    <location>
        <begin position="37"/>
        <end position="46"/>
    </location>
</feature>
<dbReference type="AlphaFoldDB" id="A0AAV0B247"/>
<keyword evidence="5" id="KW-1185">Reference proteome</keyword>
<dbReference type="EMBL" id="CALTRL010002512">
    <property type="protein sequence ID" value="CAH7675898.1"/>
    <property type="molecule type" value="Genomic_DNA"/>
</dbReference>
<feature type="region of interest" description="Disordered" evidence="1">
    <location>
        <begin position="25"/>
        <end position="46"/>
    </location>
</feature>
<evidence type="ECO:0000256" key="1">
    <source>
        <dbReference type="SAM" id="MobiDB-lite"/>
    </source>
</evidence>
<dbReference type="Proteomes" id="UP001153365">
    <property type="component" value="Unassembled WGS sequence"/>
</dbReference>
<organism evidence="3 5">
    <name type="scientific">Phakopsora pachyrhizi</name>
    <name type="common">Asian soybean rust disease fungus</name>
    <dbReference type="NCBI Taxonomy" id="170000"/>
    <lineage>
        <taxon>Eukaryota</taxon>
        <taxon>Fungi</taxon>
        <taxon>Dikarya</taxon>
        <taxon>Basidiomycota</taxon>
        <taxon>Pucciniomycotina</taxon>
        <taxon>Pucciniomycetes</taxon>
        <taxon>Pucciniales</taxon>
        <taxon>Phakopsoraceae</taxon>
        <taxon>Phakopsora</taxon>
    </lineage>
</organism>
<dbReference type="EMBL" id="CALTRL010006296">
    <property type="protein sequence ID" value="CAH7690441.1"/>
    <property type="molecule type" value="Genomic_DNA"/>
</dbReference>
<feature type="signal peptide" evidence="2">
    <location>
        <begin position="1"/>
        <end position="25"/>
    </location>
</feature>
<evidence type="ECO:0000256" key="2">
    <source>
        <dbReference type="SAM" id="SignalP"/>
    </source>
</evidence>
<proteinExistence type="predicted"/>
<accession>A0AAV0B247</accession>
<protein>
    <submittedName>
        <fullName evidence="3">Uncharacterized protein</fullName>
    </submittedName>
</protein>
<evidence type="ECO:0000313" key="4">
    <source>
        <dbReference type="EMBL" id="CAH7690441.1"/>
    </source>
</evidence>
<gene>
    <name evidence="3" type="ORF">PPACK8108_LOCUS10978</name>
    <name evidence="4" type="ORF">PPACK8108_LOCUS25792</name>
</gene>
<sequence>MHSKVLKLYVFFIAVAILVFQDATSSPTENDNIPLKGSLSDSSTTGDDFCSGAKHYCKMPNYLGHILKFLVFFFDFFF</sequence>
<feature type="chain" id="PRO_5044713212" evidence="2">
    <location>
        <begin position="26"/>
        <end position="78"/>
    </location>
</feature>
<comment type="caution">
    <text evidence="3">The sequence shown here is derived from an EMBL/GenBank/DDBJ whole genome shotgun (WGS) entry which is preliminary data.</text>
</comment>
<name>A0AAV0B247_PHAPC</name>
<evidence type="ECO:0000313" key="5">
    <source>
        <dbReference type="Proteomes" id="UP001153365"/>
    </source>
</evidence>